<feature type="compositionally biased region" description="Polar residues" evidence="7">
    <location>
        <begin position="1655"/>
        <end position="1665"/>
    </location>
</feature>
<dbReference type="GO" id="GO:0005694">
    <property type="term" value="C:chromosome"/>
    <property type="evidence" value="ECO:0007669"/>
    <property type="project" value="TreeGrafter"/>
</dbReference>
<comment type="subcellular location">
    <subcellularLocation>
        <location evidence="1">Nucleus</location>
    </subcellularLocation>
</comment>
<keyword evidence="6" id="KW-0131">Cell cycle</keyword>
<sequence length="2606" mass="292156">MPLFGKIVVIKRNGTDGTHFPLTANSCLFGRKKECDIRIQMPQVSKEHCKIEINENKEAVLFNLSSTNPTQLNGNQFQDPKHLNHGDVLTIIDRSFRFEYPPHPLPQKRLSRSQEKETLQILHVQHMQQVELLHPQNSDYKSSPITGKKLEIHPLSSNEKRTQEQYSTPEFKYKMHNTEETNEMSPFSKLYELMKHEGGTDNIKEDTGNETLLEDVLHSTSRRSSVSQAKLTKGEHSEDSKIQEKGGIIANPVPILFEEKNSEKSSSIQSCGMKQKQECDGTNQSDVKDIEYNEVGKSQIIKSASNYACFKTNRQNAQHFPESCCIVSLDYTEKARCLNKINLTDAFTSVENILPKPKSSRDCTQSYSSPCSKNSRRSSKSRRSWVEMDSLNRTKSSGEMEEHSVQISTEQPESDVLIENVYSKTNENRELVTETTQNLKDSEDGNSSTVFSSLHFNTSKNCNSSIELNKNVSKEYSCVEAIGTDKSVIIPADPSQTSGIMANQIPEKNLGTGCPTNENKIKISIEGHEQNVNMKNNIPAFSSSYESNVRISAKDDAVFEMNLSSPLKVIKKSEAKKSQKRKGTELDLLVQPFGKRKRVSFGGQLSPELFDKRLPPNSPLKKGAIPARLSMPFGNSPRAVLKKTSELRQALIKGSSERKQQENTVPKQAASHSVLQRQECFFVPHVASQSSKDEKATAQEMHVNRLSTEVKKTECDEPKSKAASSLRRSNPNTPRRSSVLGKSGAMDAIRSKIRSGASKANLIVAKSWAEVVKQGVPKLQLKSASKQGFKRSAKKMPSKSSKNTNLLKTPERKISGHFTTGHANSPAPVVIGKAHTGIVNITAQIPKVVINYPLKQHYDFSESFTGLAEMFHTPPTGKEKSFVPETLTSKPEIMSEMNASEDYEKKSVLDFNISSQKTHYNQDVTSPVLEEVSQISIPDQGNLKMTNGETSIKKYIEEENLLVSLNERNIMGIEEENLQQESEPVKLLLGVKRLLKTPEQNLESVEAFSGVKTLLRTSEKKSGPVEVISGVKRLLRTPKQKSEPVEALSGVKRLLRTPKQKSEPVEALSGVKRLLKTPKQKSEPVEALSGVKRLLRTPKQKSEPVEALSGVKRLLKTPKQKSEPVEALSGVKRLLRTPKQKSEPVEALSGVKRLLKTPKQKSEPVEALSGVKRLLRTPKQKSEPVEALSGVKRLLKTPKQKSEPVEALSGVKRLLRTPKQKSEPVEALSGVKRLLKTPKQKSEPVEALSGVKRLLRTPKQKSEPVEALSGVKRLLRTPKQKSEPVEALSGVKRLLRTPKQKYEPVEALSGVKRILKTPKQKSEPVEVLSGIKTILKTPKQNMDVDDVYTKSVVSTEEVLANMVGSVTKKKTKQRMHPMEDTNINNITEEFKETVKPIEDGESIQLMTQKQRFEHINNVVGICQRLKTSKPKSMPTDDYLELQKFMTESKESSISPAIDYTGVKEMLDTENEHNAELPESVNLMEENGSYITSRNQLESVENVSGSCKVKLEVTFERESHFPVTKNNSSSVPKHVGHVACNSFNELKTEFNEETTRAVYLSESYKPDGMSSKNEAKTDFVKEAAANPDALDTEKLESLPLVRTRRRKINDRSCAIYTKKIQRPTKNTRRPRSANCEQTSESFDNQTELNPMDKSESNFTTTETKTKQSQRGRPKKLPVKTNGNIGPGNISHTQQLQKPSKETTVEEQSVNRKKVATKRNGKIEANMDLEENGPTPENEGDLTAKIWLRSRNVKKSASDLNTKFDEGKTNNALSGEESIKRNRRGKNAVIQSNPETLITTFNEHKQGRKKYTVSKIIKTETSANNLTVTKENLVRKGKGKNVHFLLKSDFKVSEEKCVLRYEDNAPEEEESAFLESSVSPKENTSQSCKRKAVPVETQLICMSYFKEKRTLENCRDSHKQDIHVSFKNVTPETNLPAFNSSFVQEKSMLEIQTESISTEIPKVPLESMQTPAEHNPVRREKLAKKYLPSRGRGKKTISSPSIESDSKSAFDVKEENQPKRGRGRKMVQMLPKPIPLENTAFGEEDSTINSFPSAQGGYSLPQIQDETVKEAEEKPLENVQILEKYIPPKRVVKENPPRRGRSKQVNKISSNEAADVQDPNMVINQEDNQSRRGRRKRSAPESSSLKSQRTVKENPPRQGRHKQTMSGEISAHCDSTEITAIKDQNIVGKNACPAKENQSKMSGRRKITLVFQKTLSPVKNDTFHLLSPNKGKHSDEQPTEGLKTANNANENLSHKCRRRKADDEISASSVSSCKIAKLIDNDIQENRTKDLEHVAKQNISRRSKRKQLTPYGTATERIDELRINSKKTEPVTDKVDPLENSFEKKHQSKKQREETTIASLVSPSLKVSITLSPLSSADENQSGNRKDSIEKGKLAKHSGTYNIMTRSVRGKGMVQKEEFFHEKENKDYKQKTAMASENNQRRGRRKIKLEAAVSPSLKEKCILPTGSDIVPNDQIMILNNVSNKKVSLMGKGQNILKMKTMTQNTNQGNSSNYDQNKNVEHSNMLVQKSSSKRGKRKINSNSETNVSPDTMKNVFPENKSTISKAENTGSVTVQTRGKKKMKEENTTLVTKLPGETEGRTRASKRIRK</sequence>
<dbReference type="PANTHER" id="PTHR21603:SF17">
    <property type="entry name" value="PROLIFERATION MARKER PROTEIN KI-67"/>
    <property type="match status" value="1"/>
</dbReference>
<evidence type="ECO:0000313" key="10">
    <source>
        <dbReference type="RefSeq" id="XP_025028664.1"/>
    </source>
</evidence>
<dbReference type="SMART" id="SM00240">
    <property type="entry name" value="FHA"/>
    <property type="match status" value="1"/>
</dbReference>
<feature type="region of interest" description="Disordered" evidence="7">
    <location>
        <begin position="1617"/>
        <end position="1713"/>
    </location>
</feature>
<name>A0A9F5J7J8_PYTBI</name>
<evidence type="ECO:0000256" key="3">
    <source>
        <dbReference type="ARBA" id="ARBA00022553"/>
    </source>
</evidence>
<feature type="region of interest" description="Disordered" evidence="7">
    <location>
        <begin position="1763"/>
        <end position="1783"/>
    </location>
</feature>
<dbReference type="GO" id="GO:0051983">
    <property type="term" value="P:regulation of chromosome segregation"/>
    <property type="evidence" value="ECO:0007669"/>
    <property type="project" value="TreeGrafter"/>
</dbReference>
<dbReference type="InterPro" id="IPR008984">
    <property type="entry name" value="SMAD_FHA_dom_sf"/>
</dbReference>
<dbReference type="GO" id="GO:0007088">
    <property type="term" value="P:regulation of mitotic nuclear division"/>
    <property type="evidence" value="ECO:0007669"/>
    <property type="project" value="TreeGrafter"/>
</dbReference>
<dbReference type="CTD" id="4288"/>
<feature type="region of interest" description="Disordered" evidence="7">
    <location>
        <begin position="2322"/>
        <end position="2355"/>
    </location>
</feature>
<feature type="region of interest" description="Disordered" evidence="7">
    <location>
        <begin position="218"/>
        <end position="242"/>
    </location>
</feature>
<evidence type="ECO:0000256" key="7">
    <source>
        <dbReference type="SAM" id="MobiDB-lite"/>
    </source>
</evidence>
<feature type="compositionally biased region" description="Basic residues" evidence="7">
    <location>
        <begin position="1618"/>
        <end position="1630"/>
    </location>
</feature>
<feature type="region of interest" description="Disordered" evidence="7">
    <location>
        <begin position="2219"/>
        <end position="2261"/>
    </location>
</feature>
<feature type="region of interest" description="Disordered" evidence="7">
    <location>
        <begin position="2088"/>
        <end position="2169"/>
    </location>
</feature>
<dbReference type="SUPFAM" id="SSF49879">
    <property type="entry name" value="SMAD/FHA domain"/>
    <property type="match status" value="1"/>
</dbReference>
<keyword evidence="3" id="KW-0597">Phosphoprotein</keyword>
<keyword evidence="9" id="KW-1185">Reference proteome</keyword>
<proteinExistence type="predicted"/>
<evidence type="ECO:0000313" key="9">
    <source>
        <dbReference type="Proteomes" id="UP000695026"/>
    </source>
</evidence>
<keyword evidence="5" id="KW-0539">Nucleus</keyword>
<accession>A0A9F5J7J8</accession>
<dbReference type="RefSeq" id="XP_025028664.1">
    <property type="nucleotide sequence ID" value="XM_025172896.1"/>
</dbReference>
<feature type="compositionally biased region" description="Basic residues" evidence="7">
    <location>
        <begin position="788"/>
        <end position="797"/>
    </location>
</feature>
<dbReference type="InterPro" id="IPR000253">
    <property type="entry name" value="FHA_dom"/>
</dbReference>
<feature type="region of interest" description="Disordered" evidence="7">
    <location>
        <begin position="784"/>
        <end position="805"/>
    </location>
</feature>
<dbReference type="GO" id="GO:0005634">
    <property type="term" value="C:nucleus"/>
    <property type="evidence" value="ECO:0007669"/>
    <property type="project" value="UniProtKB-SubCell"/>
</dbReference>
<feature type="compositionally biased region" description="Basic residues" evidence="7">
    <location>
        <begin position="1666"/>
        <end position="1676"/>
    </location>
</feature>
<dbReference type="PANTHER" id="PTHR21603">
    <property type="entry name" value="ANTIGEN KI-67-LIKE PROTEIN"/>
    <property type="match status" value="1"/>
</dbReference>
<feature type="domain" description="FHA" evidence="8">
    <location>
        <begin position="27"/>
        <end position="77"/>
    </location>
</feature>
<dbReference type="Gene3D" id="2.60.200.20">
    <property type="match status" value="1"/>
</dbReference>
<feature type="compositionally biased region" description="Polar residues" evidence="7">
    <location>
        <begin position="2537"/>
        <end position="2548"/>
    </location>
</feature>
<evidence type="ECO:0000259" key="8">
    <source>
        <dbReference type="PROSITE" id="PS50006"/>
    </source>
</evidence>
<dbReference type="SMART" id="SM01295">
    <property type="entry name" value="K167R"/>
    <property type="match status" value="3"/>
</dbReference>
<feature type="compositionally biased region" description="Polar residues" evidence="7">
    <location>
        <begin position="2556"/>
        <end position="2573"/>
    </location>
</feature>
<evidence type="ECO:0000256" key="1">
    <source>
        <dbReference type="ARBA" id="ARBA00004123"/>
    </source>
</evidence>
<feature type="region of interest" description="Disordered" evidence="7">
    <location>
        <begin position="2421"/>
        <end position="2443"/>
    </location>
</feature>
<feature type="region of interest" description="Disordered" evidence="7">
    <location>
        <begin position="356"/>
        <end position="412"/>
    </location>
</feature>
<reference evidence="10" key="1">
    <citation type="submission" date="2025-08" db="UniProtKB">
        <authorList>
            <consortium name="RefSeq"/>
        </authorList>
    </citation>
    <scope>IDENTIFICATION</scope>
    <source>
        <tissue evidence="10">Liver</tissue>
    </source>
</reference>
<evidence type="ECO:0000256" key="4">
    <source>
        <dbReference type="ARBA" id="ARBA00022843"/>
    </source>
</evidence>
<feature type="compositionally biased region" description="Basic and acidic residues" evidence="7">
    <location>
        <begin position="384"/>
        <end position="404"/>
    </location>
</feature>
<feature type="region of interest" description="Disordered" evidence="7">
    <location>
        <begin position="2371"/>
        <end position="2393"/>
    </location>
</feature>
<dbReference type="Pfam" id="PF00498">
    <property type="entry name" value="FHA"/>
    <property type="match status" value="1"/>
</dbReference>
<feature type="compositionally biased region" description="Polar residues" evidence="7">
    <location>
        <begin position="2371"/>
        <end position="2381"/>
    </location>
</feature>
<feature type="compositionally biased region" description="Low complexity" evidence="7">
    <location>
        <begin position="724"/>
        <end position="738"/>
    </location>
</feature>
<dbReference type="InterPro" id="IPR029334">
    <property type="entry name" value="PP1-bd"/>
</dbReference>
<feature type="compositionally biased region" description="Polar residues" evidence="7">
    <location>
        <begin position="1633"/>
        <end position="1647"/>
    </location>
</feature>
<feature type="region of interest" description="Disordered" evidence="7">
    <location>
        <begin position="691"/>
        <end position="744"/>
    </location>
</feature>
<feature type="compositionally biased region" description="Basic and acidic residues" evidence="7">
    <location>
        <begin position="2002"/>
        <end position="2016"/>
    </location>
</feature>
<feature type="region of interest" description="Disordered" evidence="7">
    <location>
        <begin position="1980"/>
        <end position="2057"/>
    </location>
</feature>
<keyword evidence="4" id="KW-0832">Ubl conjugation</keyword>
<feature type="compositionally biased region" description="Basic and acidic residues" evidence="7">
    <location>
        <begin position="708"/>
        <end position="720"/>
    </location>
</feature>
<gene>
    <name evidence="10" type="primary">MKI67</name>
</gene>
<feature type="compositionally biased region" description="Polar residues" evidence="7">
    <location>
        <begin position="218"/>
        <end position="230"/>
    </location>
</feature>
<dbReference type="Proteomes" id="UP000695026">
    <property type="component" value="Unplaced"/>
</dbReference>
<keyword evidence="2" id="KW-1017">Isopeptide bond</keyword>
<feature type="compositionally biased region" description="Basic and acidic residues" evidence="7">
    <location>
        <begin position="232"/>
        <end position="242"/>
    </location>
</feature>
<evidence type="ECO:0000256" key="5">
    <source>
        <dbReference type="ARBA" id="ARBA00023242"/>
    </source>
</evidence>
<feature type="compositionally biased region" description="Basic and acidic residues" evidence="7">
    <location>
        <begin position="2382"/>
        <end position="2391"/>
    </location>
</feature>
<organism evidence="9 10">
    <name type="scientific">Python bivittatus</name>
    <name type="common">Burmese python</name>
    <name type="synonym">Python molurus bivittatus</name>
    <dbReference type="NCBI Taxonomy" id="176946"/>
    <lineage>
        <taxon>Eukaryota</taxon>
        <taxon>Metazoa</taxon>
        <taxon>Chordata</taxon>
        <taxon>Craniata</taxon>
        <taxon>Vertebrata</taxon>
        <taxon>Euteleostomi</taxon>
        <taxon>Lepidosauria</taxon>
        <taxon>Squamata</taxon>
        <taxon>Bifurcata</taxon>
        <taxon>Unidentata</taxon>
        <taxon>Episquamata</taxon>
        <taxon>Toxicofera</taxon>
        <taxon>Serpentes</taxon>
        <taxon>Henophidia</taxon>
        <taxon>Pythonidae</taxon>
        <taxon>Python</taxon>
    </lineage>
</organism>
<feature type="compositionally biased region" description="Basic residues" evidence="7">
    <location>
        <begin position="374"/>
        <end position="383"/>
    </location>
</feature>
<dbReference type="Pfam" id="PF08065">
    <property type="entry name" value="KI67R"/>
    <property type="match status" value="2"/>
</dbReference>
<dbReference type="GeneID" id="103066553"/>
<evidence type="ECO:0000256" key="2">
    <source>
        <dbReference type="ARBA" id="ARBA00022499"/>
    </source>
</evidence>
<feature type="compositionally biased region" description="Basic and acidic residues" evidence="7">
    <location>
        <begin position="2322"/>
        <end position="2353"/>
    </location>
</feature>
<evidence type="ECO:0000256" key="6">
    <source>
        <dbReference type="ARBA" id="ARBA00023306"/>
    </source>
</evidence>
<dbReference type="CDD" id="cd22673">
    <property type="entry name" value="FHA_Ki67"/>
    <property type="match status" value="1"/>
</dbReference>
<dbReference type="Pfam" id="PF15276">
    <property type="entry name" value="PP1_bind"/>
    <property type="match status" value="1"/>
</dbReference>
<dbReference type="PROSITE" id="PS50006">
    <property type="entry name" value="FHA_DOMAIN"/>
    <property type="match status" value="1"/>
</dbReference>
<feature type="region of interest" description="Disordered" evidence="7">
    <location>
        <begin position="2524"/>
        <end position="2606"/>
    </location>
</feature>
<dbReference type="InterPro" id="IPR012568">
    <property type="entry name" value="KI67R"/>
</dbReference>
<protein>
    <submittedName>
        <fullName evidence="10">Proliferation marker protein Ki-67 isoform X2</fullName>
    </submittedName>
</protein>